<protein>
    <submittedName>
        <fullName evidence="1">Uncharacterized protein</fullName>
    </submittedName>
</protein>
<reference evidence="1 2" key="1">
    <citation type="submission" date="2024-02" db="EMBL/GenBank/DDBJ databases">
        <authorList>
            <person name="Chen Y."/>
            <person name="Shah S."/>
            <person name="Dougan E. K."/>
            <person name="Thang M."/>
            <person name="Chan C."/>
        </authorList>
    </citation>
    <scope>NUCLEOTIDE SEQUENCE [LARGE SCALE GENOMIC DNA]</scope>
</reference>
<organism evidence="1 2">
    <name type="scientific">Durusdinium trenchii</name>
    <dbReference type="NCBI Taxonomy" id="1381693"/>
    <lineage>
        <taxon>Eukaryota</taxon>
        <taxon>Sar</taxon>
        <taxon>Alveolata</taxon>
        <taxon>Dinophyceae</taxon>
        <taxon>Suessiales</taxon>
        <taxon>Symbiodiniaceae</taxon>
        <taxon>Durusdinium</taxon>
    </lineage>
</organism>
<evidence type="ECO:0000313" key="2">
    <source>
        <dbReference type="Proteomes" id="UP001642484"/>
    </source>
</evidence>
<keyword evidence="2" id="KW-1185">Reference proteome</keyword>
<gene>
    <name evidence="1" type="ORF">CCMP2556_LOCUS42537</name>
</gene>
<comment type="caution">
    <text evidence="1">The sequence shown here is derived from an EMBL/GenBank/DDBJ whole genome shotgun (WGS) entry which is preliminary data.</text>
</comment>
<sequence length="297" mass="33995">MLRLSGWRIGRHIFRWADASICLHWKACRIHPVGPASVLFLLSGSTWHQQAFCDTKESEQGASAIQEDHDSDDDEDFDFNFAKPPVVSAPLDLHFSVQVKPSESGRRPTAEICMTSTFSLPVERGWPRDRLSPEEVAESMAEVLADRLPRFAAEFWQLELVGAPLQLRGYKQWPSDKFIEIRRSWLFWALSQPLTLRRLPSQIGFDLGESGRLNILCDPVGVTGLNIPNDQDERIDLRLTTRLAGFPVSGPMWGWLGCGGRWWFEQFRLPAVRQLLKAYHEMVHEQMMLYYIAALKS</sequence>
<name>A0ABP0QMB5_9DINO</name>
<evidence type="ECO:0000313" key="1">
    <source>
        <dbReference type="EMBL" id="CAK9088136.1"/>
    </source>
</evidence>
<accession>A0ABP0QMB5</accession>
<dbReference type="EMBL" id="CAXAMN010024606">
    <property type="protein sequence ID" value="CAK9088136.1"/>
    <property type="molecule type" value="Genomic_DNA"/>
</dbReference>
<dbReference type="Proteomes" id="UP001642484">
    <property type="component" value="Unassembled WGS sequence"/>
</dbReference>
<proteinExistence type="predicted"/>